<dbReference type="RefSeq" id="WP_110130371.1">
    <property type="nucleotide sequence ID" value="NZ_QHJQ01000003.1"/>
</dbReference>
<comment type="similarity">
    <text evidence="1">Belongs to the sulfatase family.</text>
</comment>
<feature type="signal peptide" evidence="5">
    <location>
        <begin position="1"/>
        <end position="21"/>
    </location>
</feature>
<keyword evidence="4" id="KW-0106">Calcium</keyword>
<comment type="caution">
    <text evidence="7">The sequence shown here is derived from an EMBL/GenBank/DDBJ whole genome shotgun (WGS) entry which is preliminary data.</text>
</comment>
<dbReference type="OrthoDB" id="9803751at2"/>
<keyword evidence="8" id="KW-1185">Reference proteome</keyword>
<accession>A0A317ZG12</accession>
<reference evidence="7 8" key="1">
    <citation type="submission" date="2018-05" db="EMBL/GenBank/DDBJ databases">
        <title>Coraliomargarita sinensis sp. nov., isolated from a marine solar saltern.</title>
        <authorList>
            <person name="Zhou L.Y."/>
        </authorList>
    </citation>
    <scope>NUCLEOTIDE SEQUENCE [LARGE SCALE GENOMIC DNA]</scope>
    <source>
        <strain evidence="7 8">WN38</strain>
    </source>
</reference>
<dbReference type="CDD" id="cd16151">
    <property type="entry name" value="sulfatase_like"/>
    <property type="match status" value="1"/>
</dbReference>
<feature type="domain" description="Sulfatase N-terminal" evidence="6">
    <location>
        <begin position="31"/>
        <end position="338"/>
    </location>
</feature>
<protein>
    <submittedName>
        <fullName evidence="7">Arylsulfatase</fullName>
    </submittedName>
</protein>
<dbReference type="InterPro" id="IPR000917">
    <property type="entry name" value="Sulfatase_N"/>
</dbReference>
<evidence type="ECO:0000313" key="7">
    <source>
        <dbReference type="EMBL" id="PXA04564.1"/>
    </source>
</evidence>
<evidence type="ECO:0000313" key="8">
    <source>
        <dbReference type="Proteomes" id="UP000247099"/>
    </source>
</evidence>
<evidence type="ECO:0000256" key="4">
    <source>
        <dbReference type="ARBA" id="ARBA00022837"/>
    </source>
</evidence>
<organism evidence="7 8">
    <name type="scientific">Coraliomargarita sinensis</name>
    <dbReference type="NCBI Taxonomy" id="2174842"/>
    <lineage>
        <taxon>Bacteria</taxon>
        <taxon>Pseudomonadati</taxon>
        <taxon>Verrucomicrobiota</taxon>
        <taxon>Opitutia</taxon>
        <taxon>Puniceicoccales</taxon>
        <taxon>Coraliomargaritaceae</taxon>
        <taxon>Coraliomargarita</taxon>
    </lineage>
</organism>
<evidence type="ECO:0000259" key="6">
    <source>
        <dbReference type="Pfam" id="PF00884"/>
    </source>
</evidence>
<keyword evidence="3" id="KW-0378">Hydrolase</keyword>
<dbReference type="InterPro" id="IPR017850">
    <property type="entry name" value="Alkaline_phosphatase_core_sf"/>
</dbReference>
<gene>
    <name evidence="7" type="ORF">DDZ13_05150</name>
</gene>
<dbReference type="Proteomes" id="UP000247099">
    <property type="component" value="Unassembled WGS sequence"/>
</dbReference>
<proteinExistence type="inferred from homology"/>
<dbReference type="SUPFAM" id="SSF53649">
    <property type="entry name" value="Alkaline phosphatase-like"/>
    <property type="match status" value="1"/>
</dbReference>
<dbReference type="PROSITE" id="PS00523">
    <property type="entry name" value="SULFATASE_1"/>
    <property type="match status" value="1"/>
</dbReference>
<dbReference type="InterPro" id="IPR050738">
    <property type="entry name" value="Sulfatase"/>
</dbReference>
<dbReference type="GO" id="GO:0004065">
    <property type="term" value="F:arylsulfatase activity"/>
    <property type="evidence" value="ECO:0007669"/>
    <property type="project" value="TreeGrafter"/>
</dbReference>
<dbReference type="PANTHER" id="PTHR42693:SF53">
    <property type="entry name" value="ENDO-4-O-SULFATASE"/>
    <property type="match status" value="1"/>
</dbReference>
<dbReference type="EMBL" id="QHJQ01000003">
    <property type="protein sequence ID" value="PXA04564.1"/>
    <property type="molecule type" value="Genomic_DNA"/>
</dbReference>
<dbReference type="PANTHER" id="PTHR42693">
    <property type="entry name" value="ARYLSULFATASE FAMILY MEMBER"/>
    <property type="match status" value="1"/>
</dbReference>
<evidence type="ECO:0000256" key="3">
    <source>
        <dbReference type="ARBA" id="ARBA00022801"/>
    </source>
</evidence>
<keyword evidence="5" id="KW-0732">Signal</keyword>
<evidence type="ECO:0000256" key="1">
    <source>
        <dbReference type="ARBA" id="ARBA00008779"/>
    </source>
</evidence>
<dbReference type="Gene3D" id="3.40.720.10">
    <property type="entry name" value="Alkaline Phosphatase, subunit A"/>
    <property type="match status" value="1"/>
</dbReference>
<feature type="chain" id="PRO_5016282707" evidence="5">
    <location>
        <begin position="22"/>
        <end position="438"/>
    </location>
</feature>
<dbReference type="AlphaFoldDB" id="A0A317ZG12"/>
<evidence type="ECO:0000256" key="5">
    <source>
        <dbReference type="SAM" id="SignalP"/>
    </source>
</evidence>
<name>A0A317ZG12_9BACT</name>
<keyword evidence="2" id="KW-0479">Metal-binding</keyword>
<dbReference type="Pfam" id="PF00884">
    <property type="entry name" value="Sulfatase"/>
    <property type="match status" value="1"/>
</dbReference>
<dbReference type="GO" id="GO:0046872">
    <property type="term" value="F:metal ion binding"/>
    <property type="evidence" value="ECO:0007669"/>
    <property type="project" value="UniProtKB-KW"/>
</dbReference>
<dbReference type="InterPro" id="IPR024607">
    <property type="entry name" value="Sulfatase_CS"/>
</dbReference>
<dbReference type="InParanoid" id="A0A317ZG12"/>
<evidence type="ECO:0000256" key="2">
    <source>
        <dbReference type="ARBA" id="ARBA00022723"/>
    </source>
</evidence>
<sequence length="438" mass="49778">MKSTFHTCLALFLLTTTALHAESERASAGRPNIIFIMADDLGYETIGAYGGTSYQTPHIDRLAEMGARFEHCYAQPLCTPSRVKLMTGRYNVRNYRKFGILPRNETTFAQLFREAGYTTAIAGKWQLGKEPDAPRHFGFDEALLWQHTMGRTRENGRDSRFENPLLERNGNILDYRNGEYGPELLTDFVCDFIANNRDRPFLVYYPMLLTHCPFIPTPDSEEWDPKSMGSPTYKGDAKYFGDMVRYMDKIVGRIVDEVERQGLSENTIIFFTGDNGTDRPVVSMLNGRKVAWGKGKTTDAGTRVPLVVYGPGTVKSQVIRNLVDFSDFFPTLCDLAGISTPESLPLDGRSFLPQLNGQEGQPREHLYCWYSSSGKPEKAKIFARTHRYKLYQSGDFFDLSQDVLEEQPLLASQLTPEQKEIRSQFQTVIEENSKLRPE</sequence>